<sequence>VHQAPDPKAVVWKNISASPNGVFFRKLVLDAFVLAMSLLWVIPIGFFSLLTTVENLDKMMPSLVNLLRKSQLLFSIVEGILPVLLTIIFLAMVPFVIRTATSKVGYHSQIKIELVVTQKLFVFYYINVFMSFLLGPSALDLIKRLSNNSDFNTIVTLLSTNIPLQSEPMMIYVMTQALSSFPGELLRIVPLIIRAIYHRFLCKTVREHEKADKDTIGYFDYVGHYSQDLLIFAIVITYSTMQPMILLFAIVYYCLALFTTLYNIQFVFPREYNAGGVYWTATFGRMLFGLGVFQLTMVGLLGAKQFYASPVLLVLIPITIVFYRYCDRLFSKRAKYGPLQSNRGATIEIDEIREGSVLIDEEDFRDNMKDSYQQNELFPPEQPMNRMEENL</sequence>
<reference evidence="3 4" key="1">
    <citation type="journal article" date="2018" name="Genome Biol. Evol.">
        <title>Multiple Roots of Fruiting Body Formation in Amoebozoa.</title>
        <authorList>
            <person name="Hillmann F."/>
            <person name="Forbes G."/>
            <person name="Novohradska S."/>
            <person name="Ferling I."/>
            <person name="Riege K."/>
            <person name="Groth M."/>
            <person name="Westermann M."/>
            <person name="Marz M."/>
            <person name="Spaller T."/>
            <person name="Winckler T."/>
            <person name="Schaap P."/>
            <person name="Glockner G."/>
        </authorList>
    </citation>
    <scope>NUCLEOTIDE SEQUENCE [LARGE SCALE GENOMIC DNA]</scope>
    <source>
        <strain evidence="3 4">Jena</strain>
    </source>
</reference>
<dbReference type="InterPro" id="IPR003864">
    <property type="entry name" value="CSC1/OSCA1-like_7TM"/>
</dbReference>
<evidence type="ECO:0000259" key="2">
    <source>
        <dbReference type="Pfam" id="PF02714"/>
    </source>
</evidence>
<feature type="transmembrane region" description="Helical" evidence="1">
    <location>
        <begin position="244"/>
        <end position="264"/>
    </location>
</feature>
<protein>
    <recommendedName>
        <fullName evidence="2">CSC1/OSCA1-like 7TM region domain-containing protein</fullName>
    </recommendedName>
</protein>
<accession>A0A2P6N4U4</accession>
<feature type="transmembrane region" description="Helical" evidence="1">
    <location>
        <begin position="72"/>
        <end position="100"/>
    </location>
</feature>
<dbReference type="Proteomes" id="UP000241769">
    <property type="component" value="Unassembled WGS sequence"/>
</dbReference>
<dbReference type="EMBL" id="MDYQ01000202">
    <property type="protein sequence ID" value="PRP78972.1"/>
    <property type="molecule type" value="Genomic_DNA"/>
</dbReference>
<feature type="transmembrane region" description="Helical" evidence="1">
    <location>
        <begin position="27"/>
        <end position="52"/>
    </location>
</feature>
<gene>
    <name evidence="3" type="ORF">PROFUN_11437</name>
</gene>
<comment type="caution">
    <text evidence="3">The sequence shown here is derived from an EMBL/GenBank/DDBJ whole genome shotgun (WGS) entry which is preliminary data.</text>
</comment>
<dbReference type="InParanoid" id="A0A2P6N4U4"/>
<dbReference type="GO" id="GO:0005886">
    <property type="term" value="C:plasma membrane"/>
    <property type="evidence" value="ECO:0007669"/>
    <property type="project" value="TreeGrafter"/>
</dbReference>
<dbReference type="InterPro" id="IPR045122">
    <property type="entry name" value="Csc1-like"/>
</dbReference>
<feature type="domain" description="CSC1/OSCA1-like 7TM region" evidence="2">
    <location>
        <begin position="25"/>
        <end position="301"/>
    </location>
</feature>
<feature type="transmembrane region" description="Helical" evidence="1">
    <location>
        <begin position="307"/>
        <end position="326"/>
    </location>
</feature>
<evidence type="ECO:0000313" key="3">
    <source>
        <dbReference type="EMBL" id="PRP78972.1"/>
    </source>
</evidence>
<dbReference type="Pfam" id="PF02714">
    <property type="entry name" value="RSN1_7TM"/>
    <property type="match status" value="1"/>
</dbReference>
<dbReference type="GO" id="GO:0005227">
    <property type="term" value="F:calcium-activated cation channel activity"/>
    <property type="evidence" value="ECO:0007669"/>
    <property type="project" value="InterPro"/>
</dbReference>
<feature type="transmembrane region" description="Helical" evidence="1">
    <location>
        <begin position="276"/>
        <end position="301"/>
    </location>
</feature>
<feature type="transmembrane region" description="Helical" evidence="1">
    <location>
        <begin position="121"/>
        <end position="139"/>
    </location>
</feature>
<keyword evidence="1" id="KW-0812">Transmembrane</keyword>
<evidence type="ECO:0000313" key="4">
    <source>
        <dbReference type="Proteomes" id="UP000241769"/>
    </source>
</evidence>
<feature type="non-terminal residue" evidence="3">
    <location>
        <position position="1"/>
    </location>
</feature>
<dbReference type="PANTHER" id="PTHR13018">
    <property type="entry name" value="PROBABLE MEMBRANE PROTEIN DUF221-RELATED"/>
    <property type="match status" value="1"/>
</dbReference>
<keyword evidence="4" id="KW-1185">Reference proteome</keyword>
<evidence type="ECO:0000256" key="1">
    <source>
        <dbReference type="SAM" id="Phobius"/>
    </source>
</evidence>
<dbReference type="PANTHER" id="PTHR13018:SF5">
    <property type="entry name" value="RE44586P"/>
    <property type="match status" value="1"/>
</dbReference>
<dbReference type="OrthoDB" id="16947at2759"/>
<proteinExistence type="predicted"/>
<dbReference type="AlphaFoldDB" id="A0A2P6N4U4"/>
<keyword evidence="1" id="KW-0472">Membrane</keyword>
<name>A0A2P6N4U4_9EUKA</name>
<keyword evidence="1" id="KW-1133">Transmembrane helix</keyword>
<organism evidence="3 4">
    <name type="scientific">Planoprotostelium fungivorum</name>
    <dbReference type="NCBI Taxonomy" id="1890364"/>
    <lineage>
        <taxon>Eukaryota</taxon>
        <taxon>Amoebozoa</taxon>
        <taxon>Evosea</taxon>
        <taxon>Variosea</taxon>
        <taxon>Cavosteliida</taxon>
        <taxon>Cavosteliaceae</taxon>
        <taxon>Planoprotostelium</taxon>
    </lineage>
</organism>